<protein>
    <submittedName>
        <fullName evidence="1">Uncharacterized protein</fullName>
    </submittedName>
</protein>
<dbReference type="EMBL" id="FQYP01000005">
    <property type="protein sequence ID" value="SHJ10150.1"/>
    <property type="molecule type" value="Genomic_DNA"/>
</dbReference>
<proteinExistence type="predicted"/>
<dbReference type="OrthoDB" id="9832259at2"/>
<organism evidence="1 2">
    <name type="scientific">Aquimarina spongiae</name>
    <dbReference type="NCBI Taxonomy" id="570521"/>
    <lineage>
        <taxon>Bacteria</taxon>
        <taxon>Pseudomonadati</taxon>
        <taxon>Bacteroidota</taxon>
        <taxon>Flavobacteriia</taxon>
        <taxon>Flavobacteriales</taxon>
        <taxon>Flavobacteriaceae</taxon>
        <taxon>Aquimarina</taxon>
    </lineage>
</organism>
<evidence type="ECO:0000313" key="1">
    <source>
        <dbReference type="EMBL" id="SHJ10150.1"/>
    </source>
</evidence>
<name>A0A1M6GJS9_9FLAO</name>
<dbReference type="Proteomes" id="UP000184432">
    <property type="component" value="Unassembled WGS sequence"/>
</dbReference>
<keyword evidence="2" id="KW-1185">Reference proteome</keyword>
<dbReference type="STRING" id="570521.SAMN04488508_105316"/>
<evidence type="ECO:0000313" key="2">
    <source>
        <dbReference type="Proteomes" id="UP000184432"/>
    </source>
</evidence>
<gene>
    <name evidence="1" type="ORF">SAMN04488508_105316</name>
</gene>
<accession>A0A1M6GJS9</accession>
<reference evidence="2" key="1">
    <citation type="submission" date="2016-11" db="EMBL/GenBank/DDBJ databases">
        <authorList>
            <person name="Varghese N."/>
            <person name="Submissions S."/>
        </authorList>
    </citation>
    <scope>NUCLEOTIDE SEQUENCE [LARGE SCALE GENOMIC DNA]</scope>
    <source>
        <strain evidence="2">DSM 22623</strain>
    </source>
</reference>
<dbReference type="AlphaFoldDB" id="A0A1M6GJS9"/>
<sequence>MKYLVFIFFLALQPYYLFGQESIETLIDFDQKSSKRYLRNNRVITFLVDEASKFYFTDDLTVRSKEVVIRDIQTNFTTLYSNGRLTLKISNIALYYDWFKAHQSYRMYVSIDETRGIYRLVGYSKGNSKPRIKKKFTSKEKIELVDFTDMDTSALNPENYVVGPIDLYSCSPLFFRKQVTLDYPTDLAMNPTTFMGVYNLKERISVNMSERIIQLFNGMAAVDNRLVLKKTDGLYKIVGFTRKK</sequence>
<dbReference type="RefSeq" id="WP_073316507.1">
    <property type="nucleotide sequence ID" value="NZ_FQYP01000005.1"/>
</dbReference>